<dbReference type="SUPFAM" id="SSF52058">
    <property type="entry name" value="L domain-like"/>
    <property type="match status" value="1"/>
</dbReference>
<dbReference type="GO" id="GO:0051607">
    <property type="term" value="P:defense response to virus"/>
    <property type="evidence" value="ECO:0007669"/>
    <property type="project" value="UniProtKB-ARBA"/>
</dbReference>
<evidence type="ECO:0000256" key="5">
    <source>
        <dbReference type="ARBA" id="ARBA00022821"/>
    </source>
</evidence>
<evidence type="ECO:0000256" key="3">
    <source>
        <dbReference type="ARBA" id="ARBA00022737"/>
    </source>
</evidence>
<keyword evidence="11" id="KW-1185">Reference proteome</keyword>
<comment type="similarity">
    <text evidence="1">Belongs to the disease resistance NB-LRR family.</text>
</comment>
<keyword evidence="3" id="KW-0677">Repeat</keyword>
<proteinExistence type="inferred from homology"/>
<dbReference type="InterPro" id="IPR036388">
    <property type="entry name" value="WH-like_DNA-bd_sf"/>
</dbReference>
<feature type="domain" description="Disease resistance R13L4/SHOC-2-like LRR" evidence="9">
    <location>
        <begin position="751"/>
        <end position="1039"/>
    </location>
</feature>
<dbReference type="InterPro" id="IPR032675">
    <property type="entry name" value="LRR_dom_sf"/>
</dbReference>
<protein>
    <submittedName>
        <fullName evidence="10">Late blight resistance proteinR1A-10</fullName>
    </submittedName>
</protein>
<dbReference type="Pfam" id="PF00931">
    <property type="entry name" value="NB-ARC"/>
    <property type="match status" value="1"/>
</dbReference>
<dbReference type="Gene3D" id="3.40.50.300">
    <property type="entry name" value="P-loop containing nucleotide triphosphate hydrolases"/>
    <property type="match status" value="1"/>
</dbReference>
<keyword evidence="6" id="KW-0067">ATP-binding</keyword>
<dbReference type="Gene3D" id="1.10.8.430">
    <property type="entry name" value="Helical domain of apoptotic protease-activating factors"/>
    <property type="match status" value="1"/>
</dbReference>
<evidence type="ECO:0000259" key="7">
    <source>
        <dbReference type="Pfam" id="PF00931"/>
    </source>
</evidence>
<dbReference type="InterPro" id="IPR055414">
    <property type="entry name" value="LRR_R13L4/SHOC2-like"/>
</dbReference>
<organism evidence="10 11">
    <name type="scientific">Sesamum angolense</name>
    <dbReference type="NCBI Taxonomy" id="2727404"/>
    <lineage>
        <taxon>Eukaryota</taxon>
        <taxon>Viridiplantae</taxon>
        <taxon>Streptophyta</taxon>
        <taxon>Embryophyta</taxon>
        <taxon>Tracheophyta</taxon>
        <taxon>Spermatophyta</taxon>
        <taxon>Magnoliopsida</taxon>
        <taxon>eudicotyledons</taxon>
        <taxon>Gunneridae</taxon>
        <taxon>Pentapetalae</taxon>
        <taxon>asterids</taxon>
        <taxon>lamiids</taxon>
        <taxon>Lamiales</taxon>
        <taxon>Pedaliaceae</taxon>
        <taxon>Sesamum</taxon>
    </lineage>
</organism>
<feature type="domain" description="NB-ARC" evidence="7">
    <location>
        <begin position="322"/>
        <end position="483"/>
    </location>
</feature>
<feature type="domain" description="Disease resistance protein winged helix" evidence="8">
    <location>
        <begin position="567"/>
        <end position="637"/>
    </location>
</feature>
<evidence type="ECO:0000256" key="2">
    <source>
        <dbReference type="ARBA" id="ARBA00022614"/>
    </source>
</evidence>
<sequence length="1065" mass="122758">MLKYAFSNPFVSSALKPDRVPSWRSFPPKLVKLTLSGTSLPWEDMVELSMLPKLEVLKLRNYAFSGSVWKCREGGFPRLKFLLIGSTNLEIWEADGTHFPNLQHLVLRHCRFLKEIPYGISEAPLLEKIELHCCKDSAVISARHLHEEQQSLGNDGLKIHITEESSPNRQLSRGKADHMATYAAVVTLMQDLEQRLISNAKLFGPFSQNELESLYSAVSLVDSFLRETYNHGIMNKTLEKRIRDVAEKAGNIVDFWNVKIFRRTLRLTGLPEIPVLGVKRKHSFSSGEYLANSTFSSPRRRTPITEVKLVGLEKDLVTMLHNLTGHSLQLRVFPVIGMAGIGKTTFSKKLYDNPLIVHHFYVRAWVTVSQQYQVREMLLSILRCVTNISNEIYEKSDEELREQVYRSLRGKKYLVVLDDMWDTKAWDDLKRTFPDDKNGSRVMLTSRLRDVAVHACQDTTPHCMRCLSVHESWELLSSKIFVDETCPLELVTIGQQIACKCQGLPLAIVVVGGLLSKMDRRLDVWEEVAQSVSSLVLGEADHCQNILALSYNHLPDHLKVCFLYMGIFLEDYEISVKKLIWLWVAEGFIRPSMIKGLEEMAEGYLEDLTARSLILVKRKSSDGRIRTCYIHDLMRELCLHECQREKILHVINSGGQVPQNYLHNLRRISFHSSHDLMRELCLNECQREKILHVINSGGQVPQNYLHNLRRIPFHSSFLKHIIGTSLPYTRSVFCFEKLSFSDPWKDLHMDLKLLKVLDIMNIHLMNIPMGIQYLNLLKFLALTIQNSFHMNFICQFRCLQTLILDCDWNGHLTRKFWDMLELRHFHLKRSCLSYSQELAQQELPFSVLNNLQSLSAIRPVSCTRKVFLSMPNLKKLGIHQTEEDYRFRGWFEQLVHLQELETLKYAFSNPFASSALKPDHVPSWRSFPPKLVKLTLSGTSLPWEDMVELSMLPKLEVLKLRNYAFSGSVWKCREGGFPRLKFLLIGSTNLEIWEADGTHFPNLQHLVLRHCRFLKEIPYGISEAPLLEKIELHCCKDSAVMSARHLQEEQQSLGNDGLTVHITEG</sequence>
<evidence type="ECO:0000259" key="9">
    <source>
        <dbReference type="Pfam" id="PF23598"/>
    </source>
</evidence>
<dbReference type="PANTHER" id="PTHR15140:SF37">
    <property type="entry name" value="UBIQUITIN-LIKE DOMAIN-CONTAINING PROTEIN"/>
    <property type="match status" value="1"/>
</dbReference>
<dbReference type="AlphaFoldDB" id="A0AAE1T4Y6"/>
<dbReference type="GO" id="GO:0043531">
    <property type="term" value="F:ADP binding"/>
    <property type="evidence" value="ECO:0007669"/>
    <property type="project" value="InterPro"/>
</dbReference>
<comment type="caution">
    <text evidence="10">The sequence shown here is derived from an EMBL/GenBank/DDBJ whole genome shotgun (WGS) entry which is preliminary data.</text>
</comment>
<dbReference type="FunFam" id="3.40.50.300:FF:001091">
    <property type="entry name" value="Probable disease resistance protein At1g61300"/>
    <property type="match status" value="1"/>
</dbReference>
<evidence type="ECO:0000256" key="1">
    <source>
        <dbReference type="ARBA" id="ARBA00008894"/>
    </source>
</evidence>
<dbReference type="InterPro" id="IPR042197">
    <property type="entry name" value="Apaf_helical"/>
</dbReference>
<dbReference type="Gene3D" id="3.80.10.10">
    <property type="entry name" value="Ribonuclease Inhibitor"/>
    <property type="match status" value="2"/>
</dbReference>
<keyword evidence="4" id="KW-0547">Nucleotide-binding</keyword>
<dbReference type="Pfam" id="PF23598">
    <property type="entry name" value="LRR_14"/>
    <property type="match status" value="1"/>
</dbReference>
<dbReference type="Gene3D" id="1.20.5.4130">
    <property type="match status" value="1"/>
</dbReference>
<dbReference type="SUPFAM" id="SSF52540">
    <property type="entry name" value="P-loop containing nucleoside triphosphate hydrolases"/>
    <property type="match status" value="1"/>
</dbReference>
<dbReference type="SUPFAM" id="SSF52047">
    <property type="entry name" value="RNI-like"/>
    <property type="match status" value="1"/>
</dbReference>
<reference evidence="10" key="1">
    <citation type="submission" date="2020-06" db="EMBL/GenBank/DDBJ databases">
        <authorList>
            <person name="Li T."/>
            <person name="Hu X."/>
            <person name="Zhang T."/>
            <person name="Song X."/>
            <person name="Zhang H."/>
            <person name="Dai N."/>
            <person name="Sheng W."/>
            <person name="Hou X."/>
            <person name="Wei L."/>
        </authorList>
    </citation>
    <scope>NUCLEOTIDE SEQUENCE</scope>
    <source>
        <strain evidence="10">K16</strain>
        <tissue evidence="10">Leaf</tissue>
    </source>
</reference>
<gene>
    <name evidence="10" type="ORF">Sango_2980600</name>
</gene>
<evidence type="ECO:0000313" key="10">
    <source>
        <dbReference type="EMBL" id="KAK4381291.1"/>
    </source>
</evidence>
<evidence type="ECO:0000256" key="6">
    <source>
        <dbReference type="ARBA" id="ARBA00022840"/>
    </source>
</evidence>
<name>A0AAE1T4Y6_9LAMI</name>
<dbReference type="Proteomes" id="UP001289374">
    <property type="component" value="Unassembled WGS sequence"/>
</dbReference>
<accession>A0AAE1T4Y6</accession>
<keyword evidence="2" id="KW-0433">Leucine-rich repeat</keyword>
<evidence type="ECO:0000259" key="8">
    <source>
        <dbReference type="Pfam" id="PF23559"/>
    </source>
</evidence>
<dbReference type="PRINTS" id="PR00364">
    <property type="entry name" value="DISEASERSIST"/>
</dbReference>
<dbReference type="Gene3D" id="1.10.10.10">
    <property type="entry name" value="Winged helix-like DNA-binding domain superfamily/Winged helix DNA-binding domain"/>
    <property type="match status" value="1"/>
</dbReference>
<dbReference type="InterPro" id="IPR058922">
    <property type="entry name" value="WHD_DRP"/>
</dbReference>
<dbReference type="PANTHER" id="PTHR15140">
    <property type="entry name" value="TUBULIN-SPECIFIC CHAPERONE E"/>
    <property type="match status" value="1"/>
</dbReference>
<evidence type="ECO:0000313" key="11">
    <source>
        <dbReference type="Proteomes" id="UP001289374"/>
    </source>
</evidence>
<dbReference type="InterPro" id="IPR002182">
    <property type="entry name" value="NB-ARC"/>
</dbReference>
<dbReference type="InterPro" id="IPR027417">
    <property type="entry name" value="P-loop_NTPase"/>
</dbReference>
<dbReference type="FunFam" id="1.10.10.10:FF:000322">
    <property type="entry name" value="Probable disease resistance protein At1g63360"/>
    <property type="match status" value="1"/>
</dbReference>
<dbReference type="EMBL" id="JACGWL010000910">
    <property type="protein sequence ID" value="KAK4381291.1"/>
    <property type="molecule type" value="Genomic_DNA"/>
</dbReference>
<keyword evidence="5" id="KW-0611">Plant defense</keyword>
<dbReference type="GO" id="GO:0005524">
    <property type="term" value="F:ATP binding"/>
    <property type="evidence" value="ECO:0007669"/>
    <property type="project" value="UniProtKB-KW"/>
</dbReference>
<evidence type="ECO:0000256" key="4">
    <source>
        <dbReference type="ARBA" id="ARBA00022741"/>
    </source>
</evidence>
<reference evidence="10" key="2">
    <citation type="journal article" date="2024" name="Plant">
        <title>Genomic evolution and insights into agronomic trait innovations of Sesamum species.</title>
        <authorList>
            <person name="Miao H."/>
            <person name="Wang L."/>
            <person name="Qu L."/>
            <person name="Liu H."/>
            <person name="Sun Y."/>
            <person name="Le M."/>
            <person name="Wang Q."/>
            <person name="Wei S."/>
            <person name="Zheng Y."/>
            <person name="Lin W."/>
            <person name="Duan Y."/>
            <person name="Cao H."/>
            <person name="Xiong S."/>
            <person name="Wang X."/>
            <person name="Wei L."/>
            <person name="Li C."/>
            <person name="Ma Q."/>
            <person name="Ju M."/>
            <person name="Zhao R."/>
            <person name="Li G."/>
            <person name="Mu C."/>
            <person name="Tian Q."/>
            <person name="Mei H."/>
            <person name="Zhang T."/>
            <person name="Gao T."/>
            <person name="Zhang H."/>
        </authorList>
    </citation>
    <scope>NUCLEOTIDE SEQUENCE</scope>
    <source>
        <strain evidence="10">K16</strain>
    </source>
</reference>
<dbReference type="Pfam" id="PF23559">
    <property type="entry name" value="WHD_DRP"/>
    <property type="match status" value="1"/>
</dbReference>